<reference evidence="1" key="1">
    <citation type="journal article" date="2015" name="Nature">
        <title>Complex archaea that bridge the gap between prokaryotes and eukaryotes.</title>
        <authorList>
            <person name="Spang A."/>
            <person name="Saw J.H."/>
            <person name="Jorgensen S.L."/>
            <person name="Zaremba-Niedzwiedzka K."/>
            <person name="Martijn J."/>
            <person name="Lind A.E."/>
            <person name="van Eijk R."/>
            <person name="Schleper C."/>
            <person name="Guy L."/>
            <person name="Ettema T.J."/>
        </authorList>
    </citation>
    <scope>NUCLEOTIDE SEQUENCE</scope>
</reference>
<accession>A0A0F8XGN7</accession>
<evidence type="ECO:0000313" key="1">
    <source>
        <dbReference type="EMBL" id="KKK68327.1"/>
    </source>
</evidence>
<dbReference type="EMBL" id="LAZR01059191">
    <property type="protein sequence ID" value="KKK68327.1"/>
    <property type="molecule type" value="Genomic_DNA"/>
</dbReference>
<proteinExistence type="predicted"/>
<sequence length="43" mass="4953">PEEEAIQGLVKKIKAAFERELEIQRVSASAVAEVEEQERQERQ</sequence>
<organism evidence="1">
    <name type="scientific">marine sediment metagenome</name>
    <dbReference type="NCBI Taxonomy" id="412755"/>
    <lineage>
        <taxon>unclassified sequences</taxon>
        <taxon>metagenomes</taxon>
        <taxon>ecological metagenomes</taxon>
    </lineage>
</organism>
<name>A0A0F8XGN7_9ZZZZ</name>
<protein>
    <submittedName>
        <fullName evidence="1">Uncharacterized protein</fullName>
    </submittedName>
</protein>
<comment type="caution">
    <text evidence="1">The sequence shown here is derived from an EMBL/GenBank/DDBJ whole genome shotgun (WGS) entry which is preliminary data.</text>
</comment>
<feature type="non-terminal residue" evidence="1">
    <location>
        <position position="1"/>
    </location>
</feature>
<gene>
    <name evidence="1" type="ORF">LCGC14_2945220</name>
</gene>
<dbReference type="AlphaFoldDB" id="A0A0F8XGN7"/>